<sequence>MMHFPTKMNFWQRAVAALVPLVWKVYKENWAFPHLEDMMKKGLGLEKVPKFVEIEANTSLVFINSHWSTEYPRSYPPNVIPVGGIAGHSKGKPLPKNLEDFIKKGKDGFIYVSFGTVGEFTKFDPEVRQAFVNTLHKFPNIQLFGSQHIPFKRSYLPMFSLRNGFRKRTF</sequence>
<dbReference type="OrthoDB" id="5835829at2759"/>
<keyword evidence="4" id="KW-0732">Signal</keyword>
<evidence type="ECO:0000313" key="5">
    <source>
        <dbReference type="EMBL" id="ODM87569.1"/>
    </source>
</evidence>
<comment type="caution">
    <text evidence="5">The sequence shown here is derived from an EMBL/GenBank/DDBJ whole genome shotgun (WGS) entry which is preliminary data.</text>
</comment>
<evidence type="ECO:0000256" key="3">
    <source>
        <dbReference type="ARBA" id="ARBA00022679"/>
    </source>
</evidence>
<evidence type="ECO:0000256" key="1">
    <source>
        <dbReference type="ARBA" id="ARBA00009995"/>
    </source>
</evidence>
<evidence type="ECO:0000313" key="6">
    <source>
        <dbReference type="Proteomes" id="UP000094527"/>
    </source>
</evidence>
<gene>
    <name evidence="5" type="ORF">Ocin01_19113</name>
</gene>
<dbReference type="SUPFAM" id="SSF53756">
    <property type="entry name" value="UDP-Glycosyltransferase/glycogen phosphorylase"/>
    <property type="match status" value="1"/>
</dbReference>
<dbReference type="PANTHER" id="PTHR48043">
    <property type="entry name" value="EG:EG0003.4 PROTEIN-RELATED"/>
    <property type="match status" value="1"/>
</dbReference>
<name>A0A1D2M3M9_ORCCI</name>
<comment type="similarity">
    <text evidence="1">Belongs to the UDP-glycosyltransferase family.</text>
</comment>
<dbReference type="AlphaFoldDB" id="A0A1D2M3M9"/>
<dbReference type="GO" id="GO:0008194">
    <property type="term" value="F:UDP-glycosyltransferase activity"/>
    <property type="evidence" value="ECO:0007669"/>
    <property type="project" value="InterPro"/>
</dbReference>
<dbReference type="PANTHER" id="PTHR48043:SF159">
    <property type="entry name" value="EG:EG0003.4 PROTEIN-RELATED"/>
    <property type="match status" value="1"/>
</dbReference>
<proteinExistence type="inferred from homology"/>
<dbReference type="Proteomes" id="UP000094527">
    <property type="component" value="Unassembled WGS sequence"/>
</dbReference>
<dbReference type="EMBL" id="LJIJ01005044">
    <property type="protein sequence ID" value="ODM87569.1"/>
    <property type="molecule type" value="Genomic_DNA"/>
</dbReference>
<protein>
    <submittedName>
        <fullName evidence="5">Putative UDP-glucuronosyltransferase ugt-50</fullName>
    </submittedName>
</protein>
<dbReference type="Pfam" id="PF00201">
    <property type="entry name" value="UDPGT"/>
    <property type="match status" value="1"/>
</dbReference>
<accession>A0A1D2M3M9</accession>
<dbReference type="InterPro" id="IPR050271">
    <property type="entry name" value="UDP-glycosyltransferase"/>
</dbReference>
<evidence type="ECO:0000256" key="2">
    <source>
        <dbReference type="ARBA" id="ARBA00022676"/>
    </source>
</evidence>
<reference evidence="5 6" key="1">
    <citation type="journal article" date="2016" name="Genome Biol. Evol.">
        <title>Gene Family Evolution Reflects Adaptation to Soil Environmental Stressors in the Genome of the Collembolan Orchesella cincta.</title>
        <authorList>
            <person name="Faddeeva-Vakhrusheva A."/>
            <person name="Derks M.F."/>
            <person name="Anvar S.Y."/>
            <person name="Agamennone V."/>
            <person name="Suring W."/>
            <person name="Smit S."/>
            <person name="van Straalen N.M."/>
            <person name="Roelofs D."/>
        </authorList>
    </citation>
    <scope>NUCLEOTIDE SEQUENCE [LARGE SCALE GENOMIC DNA]</scope>
    <source>
        <tissue evidence="5">Mixed pool</tissue>
    </source>
</reference>
<keyword evidence="2" id="KW-0328">Glycosyltransferase</keyword>
<dbReference type="InterPro" id="IPR002213">
    <property type="entry name" value="UDP_glucos_trans"/>
</dbReference>
<evidence type="ECO:0000256" key="4">
    <source>
        <dbReference type="SAM" id="SignalP"/>
    </source>
</evidence>
<feature type="signal peptide" evidence="4">
    <location>
        <begin position="1"/>
        <end position="16"/>
    </location>
</feature>
<dbReference type="STRING" id="48709.A0A1D2M3M9"/>
<keyword evidence="3 5" id="KW-0808">Transferase</keyword>
<organism evidence="5 6">
    <name type="scientific">Orchesella cincta</name>
    <name type="common">Springtail</name>
    <name type="synonym">Podura cincta</name>
    <dbReference type="NCBI Taxonomy" id="48709"/>
    <lineage>
        <taxon>Eukaryota</taxon>
        <taxon>Metazoa</taxon>
        <taxon>Ecdysozoa</taxon>
        <taxon>Arthropoda</taxon>
        <taxon>Hexapoda</taxon>
        <taxon>Collembola</taxon>
        <taxon>Entomobryomorpha</taxon>
        <taxon>Entomobryoidea</taxon>
        <taxon>Orchesellidae</taxon>
        <taxon>Orchesellinae</taxon>
        <taxon>Orchesella</taxon>
    </lineage>
</organism>
<keyword evidence="6" id="KW-1185">Reference proteome</keyword>
<feature type="chain" id="PRO_5008903449" evidence="4">
    <location>
        <begin position="17"/>
        <end position="170"/>
    </location>
</feature>